<gene>
    <name evidence="8" type="ordered locus">W5S_3225</name>
    <name evidence="9" type="ORF">F6Q06_03815</name>
</gene>
<dbReference type="EMBL" id="CP003415">
    <property type="protein sequence ID" value="AFI91299.1"/>
    <property type="molecule type" value="Genomic_DNA"/>
</dbReference>
<dbReference type="GO" id="GO:0008253">
    <property type="term" value="F:5'-nucleotidase activity"/>
    <property type="evidence" value="ECO:0007669"/>
    <property type="project" value="TreeGrafter"/>
</dbReference>
<reference evidence="9" key="4">
    <citation type="submission" date="2024-05" db="EMBL/GenBank/DDBJ databases">
        <title>Identification of Pectobacterium versatile causing blackleg of potato from New York State with a whole genome sequencing approach.</title>
        <authorList>
            <person name="Ma X."/>
            <person name="Swingle B."/>
        </authorList>
    </citation>
    <scope>NUCLEOTIDE SEQUENCE</scope>
    <source>
        <strain evidence="9">NY1588A</strain>
    </source>
</reference>
<dbReference type="PROSITE" id="PS00786">
    <property type="entry name" value="5_NUCLEOTIDASE_2"/>
    <property type="match status" value="1"/>
</dbReference>
<evidence type="ECO:0000256" key="4">
    <source>
        <dbReference type="ARBA" id="ARBA00022741"/>
    </source>
</evidence>
<dbReference type="Gene3D" id="3.90.780.10">
    <property type="entry name" value="5'-Nucleotidase, C-terminal domain"/>
    <property type="match status" value="1"/>
</dbReference>
<sequence>MRFSIKALGCAMAVSLALTPVMSMAWEKDKTYAITILHTNDHHGHFWHNDHGEYGLAAQKTLVDQIRQEVASKGGSVLLLSGGDINTGVPESDLQDAEPDFRGMNMVGYDAMALGNHEFDNPLSVLRQQEKWAKFPLLSANIYQKSTDQRLFKPYALFDKQGVKIAVIGLTTDDTAKLGNPEYFTDIEFRNPSTEAKQVVEQLRKSEKPDVIIAATHMGHYDDGNHGSNAPGDVEMARSLPAGYLDMIVGGHSQDPVCMAQENKKQVDYVPGTPCAPDRQNGTWIVQAHEWGKYVGRADFTFRNGELKLEHYQLIPINLKKKVEKDGKTERVFYTHEITQDSDVMKMLTPFQEKGQAQLGIKIGSVKGKLEGDRNQVRFRQTNLAHVLLSAQLERAEADFAIMSGGGVRDSIEPGDITYKDVLKVQPFANTLVYVDMTGSEVEKYLAVAANKKVDSGAYAQFLNVSLTADGQGVQNVKIKGEPLQADKVYRMATLNFNAMGGDGYPRLDNLPGYVNTGFVDAEVLKQYIEKHSPLDAEAYAPKGEIVYK</sequence>
<feature type="signal peptide" evidence="5">
    <location>
        <begin position="1"/>
        <end position="25"/>
    </location>
</feature>
<feature type="domain" description="5'-Nucleotidase C-terminal" evidence="7">
    <location>
        <begin position="363"/>
        <end position="508"/>
    </location>
</feature>
<dbReference type="GO" id="GO:0009166">
    <property type="term" value="P:nucleotide catabolic process"/>
    <property type="evidence" value="ECO:0007669"/>
    <property type="project" value="InterPro"/>
</dbReference>
<dbReference type="FunFam" id="3.60.21.10:FF:000025">
    <property type="entry name" value="Protein UshA"/>
    <property type="match status" value="1"/>
</dbReference>
<dbReference type="NCBIfam" id="NF007109">
    <property type="entry name" value="PRK09558.1"/>
    <property type="match status" value="1"/>
</dbReference>
<dbReference type="Proteomes" id="UP000008044">
    <property type="component" value="Chromosome"/>
</dbReference>
<keyword evidence="3 5" id="KW-0732">Signal</keyword>
<dbReference type="eggNOG" id="COG0737">
    <property type="taxonomic scope" value="Bacteria"/>
</dbReference>
<dbReference type="SUPFAM" id="SSF55816">
    <property type="entry name" value="5'-nucleotidase (syn. UDP-sugar hydrolase), C-terminal domain"/>
    <property type="match status" value="1"/>
</dbReference>
<dbReference type="AlphaFoldDB" id="A0A0H3I5P5"/>
<dbReference type="InterPro" id="IPR004843">
    <property type="entry name" value="Calcineurin-like_PHP"/>
</dbReference>
<dbReference type="InterPro" id="IPR036907">
    <property type="entry name" value="5'-Nucleotdase_C_sf"/>
</dbReference>
<dbReference type="PANTHER" id="PTHR11575:SF46">
    <property type="entry name" value="PROTEIN USHA"/>
    <property type="match status" value="1"/>
</dbReference>
<dbReference type="OMA" id="NYDCDSP"/>
<evidence type="ECO:0000313" key="11">
    <source>
        <dbReference type="Proteomes" id="UP001194579"/>
    </source>
</evidence>
<evidence type="ECO:0000256" key="5">
    <source>
        <dbReference type="RuleBase" id="RU362119"/>
    </source>
</evidence>
<dbReference type="Gene3D" id="3.60.21.10">
    <property type="match status" value="1"/>
</dbReference>
<dbReference type="Pfam" id="PF00149">
    <property type="entry name" value="Metallophos"/>
    <property type="match status" value="1"/>
</dbReference>
<evidence type="ECO:0000313" key="9">
    <source>
        <dbReference type="EMBL" id="MBI0553621.1"/>
    </source>
</evidence>
<dbReference type="Proteomes" id="UP001194579">
    <property type="component" value="Unassembled WGS sequence"/>
</dbReference>
<keyword evidence="11" id="KW-1185">Reference proteome</keyword>
<dbReference type="PRINTS" id="PR01607">
    <property type="entry name" value="APYRASEFAMLY"/>
</dbReference>
<name>A0A0H3I5P5_PECPM</name>
<dbReference type="InterPro" id="IPR029052">
    <property type="entry name" value="Metallo-depent_PP-like"/>
</dbReference>
<dbReference type="KEGG" id="pec:W5S_3225"/>
<evidence type="ECO:0000313" key="10">
    <source>
        <dbReference type="Proteomes" id="UP000008044"/>
    </source>
</evidence>
<dbReference type="HOGENOM" id="CLU_005854_7_0_6"/>
<dbReference type="PROSITE" id="PS00785">
    <property type="entry name" value="5_NUCLEOTIDASE_1"/>
    <property type="match status" value="1"/>
</dbReference>
<feature type="chain" id="PRO_5005118599" evidence="5">
    <location>
        <begin position="26"/>
        <end position="549"/>
    </location>
</feature>
<dbReference type="GO" id="GO:0046872">
    <property type="term" value="F:metal ion binding"/>
    <property type="evidence" value="ECO:0007669"/>
    <property type="project" value="UniProtKB-KW"/>
</dbReference>
<dbReference type="GO" id="GO:0008768">
    <property type="term" value="F:UDP-sugar diphosphatase activity"/>
    <property type="evidence" value="ECO:0007669"/>
    <property type="project" value="TreeGrafter"/>
</dbReference>
<evidence type="ECO:0000259" key="6">
    <source>
        <dbReference type="Pfam" id="PF00149"/>
    </source>
</evidence>
<dbReference type="CDD" id="cd07405">
    <property type="entry name" value="MPP_UshA_N"/>
    <property type="match status" value="1"/>
</dbReference>
<feature type="domain" description="Calcineurin-like phosphoesterase" evidence="6">
    <location>
        <begin position="35"/>
        <end position="253"/>
    </location>
</feature>
<dbReference type="STRING" id="1905730.W5S_3225"/>
<dbReference type="Pfam" id="PF02872">
    <property type="entry name" value="5_nucleotid_C"/>
    <property type="match status" value="1"/>
</dbReference>
<accession>A0A0H3I5P5</accession>
<dbReference type="EMBL" id="WABS01000005">
    <property type="protein sequence ID" value="MBI0553621.1"/>
    <property type="molecule type" value="Genomic_DNA"/>
</dbReference>
<comment type="similarity">
    <text evidence="1 5">Belongs to the 5'-nucleotidase family.</text>
</comment>
<dbReference type="InterPro" id="IPR006146">
    <property type="entry name" value="5'-Nucleotdase_CS"/>
</dbReference>
<dbReference type="RefSeq" id="WP_014700805.1">
    <property type="nucleotide sequence ID" value="NC_017845.1"/>
</dbReference>
<protein>
    <submittedName>
        <fullName evidence="8 9">UDP-sugar hydrolase/5'-nucleotidase</fullName>
    </submittedName>
</protein>
<reference evidence="11" key="3">
    <citation type="submission" date="2023-07" db="EMBL/GenBank/DDBJ databases">
        <title>Identification of Pectobacterium versatile causing blackleg of potato from New York State with a whole genome sequencing approach.</title>
        <authorList>
            <person name="Ma X."/>
            <person name="Swingle B."/>
        </authorList>
    </citation>
    <scope>NUCLEOTIDE SEQUENCE [LARGE SCALE GENOMIC DNA]</scope>
    <source>
        <strain evidence="11">NY1588A</strain>
    </source>
</reference>
<proteinExistence type="inferred from homology"/>
<evidence type="ECO:0000259" key="7">
    <source>
        <dbReference type="Pfam" id="PF02872"/>
    </source>
</evidence>
<dbReference type="GO" id="GO:0000166">
    <property type="term" value="F:nucleotide binding"/>
    <property type="evidence" value="ECO:0007669"/>
    <property type="project" value="UniProtKB-KW"/>
</dbReference>
<dbReference type="GO" id="GO:0030288">
    <property type="term" value="C:outer membrane-bounded periplasmic space"/>
    <property type="evidence" value="ECO:0007669"/>
    <property type="project" value="TreeGrafter"/>
</dbReference>
<dbReference type="PANTHER" id="PTHR11575">
    <property type="entry name" value="5'-NUCLEOTIDASE-RELATED"/>
    <property type="match status" value="1"/>
</dbReference>
<keyword evidence="5 8" id="KW-0378">Hydrolase</keyword>
<organism evidence="8 10">
    <name type="scientific">Pectobacterium parmentieri</name>
    <dbReference type="NCBI Taxonomy" id="1905730"/>
    <lineage>
        <taxon>Bacteria</taxon>
        <taxon>Pseudomonadati</taxon>
        <taxon>Pseudomonadota</taxon>
        <taxon>Gammaproteobacteria</taxon>
        <taxon>Enterobacterales</taxon>
        <taxon>Pectobacteriaceae</taxon>
        <taxon>Pectobacterium</taxon>
    </lineage>
</organism>
<reference evidence="8" key="2">
    <citation type="submission" date="2012-03" db="EMBL/GenBank/DDBJ databases">
        <authorList>
            <person name="Koskinen P."/>
            <person name="Laine P."/>
            <person name="Niemi O."/>
            <person name="Nykyri J."/>
            <person name="Harjunpaa H."/>
            <person name="Auvinen P."/>
            <person name="Paulin L."/>
            <person name="Pirhonen M."/>
            <person name="Palva T."/>
            <person name="Holm L."/>
        </authorList>
    </citation>
    <scope>NUCLEOTIDE SEQUENCE</scope>
    <source>
        <strain evidence="8">SCC3193</strain>
    </source>
</reference>
<dbReference type="SUPFAM" id="SSF56300">
    <property type="entry name" value="Metallo-dependent phosphatases"/>
    <property type="match status" value="1"/>
</dbReference>
<evidence type="ECO:0000256" key="2">
    <source>
        <dbReference type="ARBA" id="ARBA00022723"/>
    </source>
</evidence>
<dbReference type="FunFam" id="3.90.780.10:FF:000003">
    <property type="entry name" value="Protein UshA"/>
    <property type="match status" value="1"/>
</dbReference>
<dbReference type="InterPro" id="IPR006179">
    <property type="entry name" value="5_nucleotidase/apyrase"/>
</dbReference>
<keyword evidence="4 5" id="KW-0547">Nucleotide-binding</keyword>
<dbReference type="PATRIC" id="fig|1166016.3.peg.3280"/>
<keyword evidence="2" id="KW-0479">Metal-binding</keyword>
<evidence type="ECO:0000313" key="8">
    <source>
        <dbReference type="EMBL" id="AFI91299.1"/>
    </source>
</evidence>
<evidence type="ECO:0000256" key="1">
    <source>
        <dbReference type="ARBA" id="ARBA00006654"/>
    </source>
</evidence>
<reference evidence="8 10" key="1">
    <citation type="journal article" date="2012" name="J. Bacteriol.">
        <title>Genome sequence of Pectobacterium sp. strain SCC3193.</title>
        <authorList>
            <person name="Koskinen J.P."/>
            <person name="Laine P."/>
            <person name="Niemi O."/>
            <person name="Nykyri J."/>
            <person name="Harjunpaa H."/>
            <person name="Auvinen P."/>
            <person name="Paulin L."/>
            <person name="Pirhonen M."/>
            <person name="Palva T."/>
            <person name="Holm L."/>
        </authorList>
    </citation>
    <scope>NUCLEOTIDE SEQUENCE [LARGE SCALE GENOMIC DNA]</scope>
    <source>
        <strain evidence="8 10">SCC3193</strain>
    </source>
</reference>
<dbReference type="InterPro" id="IPR008334">
    <property type="entry name" value="5'-Nucleotdase_C"/>
</dbReference>
<evidence type="ECO:0000256" key="3">
    <source>
        <dbReference type="ARBA" id="ARBA00022729"/>
    </source>
</evidence>